<evidence type="ECO:0000259" key="3">
    <source>
        <dbReference type="Pfam" id="PF03070"/>
    </source>
</evidence>
<dbReference type="InterPro" id="IPR050967">
    <property type="entry name" value="Thiamine_Salvage_TenA"/>
</dbReference>
<dbReference type="GO" id="GO:0009229">
    <property type="term" value="P:thiamine diphosphate biosynthetic process"/>
    <property type="evidence" value="ECO:0007669"/>
    <property type="project" value="UniProtKB-UniPathway"/>
</dbReference>
<dbReference type="SUPFAM" id="SSF48613">
    <property type="entry name" value="Heme oxygenase-like"/>
    <property type="match status" value="1"/>
</dbReference>
<dbReference type="PANTHER" id="PTHR43198:SF2">
    <property type="entry name" value="SI:CH1073-67J19.1-RELATED"/>
    <property type="match status" value="1"/>
</dbReference>
<comment type="function">
    <text evidence="2">Catalyzes an amino-pyrimidine hydrolysis reaction at the C5' of the pyrimidine moiety of thiamine compounds, a reaction that is part of a thiamine salvage pathway.</text>
</comment>
<comment type="catalytic activity">
    <reaction evidence="2">
        <text>thiamine + H2O = 5-(2-hydroxyethyl)-4-methylthiazole + 4-amino-5-hydroxymethyl-2-methylpyrimidine + H(+)</text>
        <dbReference type="Rhea" id="RHEA:17509"/>
        <dbReference type="ChEBI" id="CHEBI:15377"/>
        <dbReference type="ChEBI" id="CHEBI:15378"/>
        <dbReference type="ChEBI" id="CHEBI:16892"/>
        <dbReference type="ChEBI" id="CHEBI:17957"/>
        <dbReference type="ChEBI" id="CHEBI:18385"/>
        <dbReference type="EC" id="3.5.99.2"/>
    </reaction>
</comment>
<organism evidence="4 5">
    <name type="scientific">Nocardioides soli</name>
    <dbReference type="NCBI Taxonomy" id="1036020"/>
    <lineage>
        <taxon>Bacteria</taxon>
        <taxon>Bacillati</taxon>
        <taxon>Actinomycetota</taxon>
        <taxon>Actinomycetes</taxon>
        <taxon>Propionibacteriales</taxon>
        <taxon>Nocardioidaceae</taxon>
        <taxon>Nocardioides</taxon>
    </lineage>
</organism>
<gene>
    <name evidence="4" type="ORF">FHU40_000443</name>
</gene>
<evidence type="ECO:0000256" key="1">
    <source>
        <dbReference type="ARBA" id="ARBA00004948"/>
    </source>
</evidence>
<evidence type="ECO:0000256" key="2">
    <source>
        <dbReference type="RuleBase" id="RU363093"/>
    </source>
</evidence>
<keyword evidence="2" id="KW-0784">Thiamine biosynthesis</keyword>
<comment type="caution">
    <text evidence="4">The sequence shown here is derived from an EMBL/GenBank/DDBJ whole genome shotgun (WGS) entry which is preliminary data.</text>
</comment>
<keyword evidence="2 4" id="KW-0378">Hydrolase</keyword>
<dbReference type="Proteomes" id="UP000589626">
    <property type="component" value="Unassembled WGS sequence"/>
</dbReference>
<comment type="similarity">
    <text evidence="2">Belongs to the TenA family.</text>
</comment>
<dbReference type="InterPro" id="IPR004305">
    <property type="entry name" value="Thiaminase-2/PQQC"/>
</dbReference>
<sequence>MSELTAEWLRKSCPQIWDSLHDHPFLREMATGTLSLDRFRFYLEQDTMYLREYAKCMALGAARAARVDEVAWLRDSLDNIVDNELPRNEQLLQRVIDLGAADRGGSRGMAPTTLAYTSFLTATAYRGDALDVMTVILPCAISYREIALELVEVIAPDSLYTAWMEFFVGDFYGERLRQMQANFAELAARADDSRRGFLREQFATASRLEVAFWDMAYGCRQWPDLAVPVG</sequence>
<accession>A0A7W4VRU1</accession>
<protein>
    <recommendedName>
        <fullName evidence="2">Aminopyrimidine aminohydrolase</fullName>
        <ecNumber evidence="2">3.5.99.2</ecNumber>
    </recommendedName>
</protein>
<dbReference type="InterPro" id="IPR027574">
    <property type="entry name" value="Thiaminase_II"/>
</dbReference>
<comment type="catalytic activity">
    <reaction evidence="2">
        <text>4-amino-5-aminomethyl-2-methylpyrimidine + H2O = 4-amino-5-hydroxymethyl-2-methylpyrimidine + NH4(+)</text>
        <dbReference type="Rhea" id="RHEA:31799"/>
        <dbReference type="ChEBI" id="CHEBI:15377"/>
        <dbReference type="ChEBI" id="CHEBI:16892"/>
        <dbReference type="ChEBI" id="CHEBI:28938"/>
        <dbReference type="ChEBI" id="CHEBI:63416"/>
        <dbReference type="EC" id="3.5.99.2"/>
    </reaction>
</comment>
<dbReference type="Pfam" id="PF03070">
    <property type="entry name" value="TENA_THI-4"/>
    <property type="match status" value="1"/>
</dbReference>
<dbReference type="GO" id="GO:0050334">
    <property type="term" value="F:thiaminase activity"/>
    <property type="evidence" value="ECO:0007669"/>
    <property type="project" value="UniProtKB-EC"/>
</dbReference>
<feature type="domain" description="Thiaminase-2/PQQC" evidence="3">
    <location>
        <begin position="14"/>
        <end position="217"/>
    </location>
</feature>
<dbReference type="InterPro" id="IPR016084">
    <property type="entry name" value="Haem_Oase-like_multi-hlx"/>
</dbReference>
<dbReference type="EC" id="3.5.99.2" evidence="2"/>
<dbReference type="AlphaFoldDB" id="A0A7W4VRU1"/>
<dbReference type="RefSeq" id="WP_183590649.1">
    <property type="nucleotide sequence ID" value="NZ_JACHWR010000001.1"/>
</dbReference>
<dbReference type="EMBL" id="JACHWR010000001">
    <property type="protein sequence ID" value="MBB3040642.1"/>
    <property type="molecule type" value="Genomic_DNA"/>
</dbReference>
<name>A0A7W4VRU1_9ACTN</name>
<dbReference type="GO" id="GO:0005829">
    <property type="term" value="C:cytosol"/>
    <property type="evidence" value="ECO:0007669"/>
    <property type="project" value="TreeGrafter"/>
</dbReference>
<dbReference type="NCBIfam" id="TIGR04306">
    <property type="entry name" value="salvage_TenA"/>
    <property type="match status" value="1"/>
</dbReference>
<evidence type="ECO:0000313" key="5">
    <source>
        <dbReference type="Proteomes" id="UP000589626"/>
    </source>
</evidence>
<dbReference type="UniPathway" id="UPA00060"/>
<dbReference type="PANTHER" id="PTHR43198">
    <property type="entry name" value="BIFUNCTIONAL TH2 PROTEIN"/>
    <property type="match status" value="1"/>
</dbReference>
<dbReference type="GO" id="GO:0009228">
    <property type="term" value="P:thiamine biosynthetic process"/>
    <property type="evidence" value="ECO:0007669"/>
    <property type="project" value="UniProtKB-KW"/>
</dbReference>
<evidence type="ECO:0000313" key="4">
    <source>
        <dbReference type="EMBL" id="MBB3040642.1"/>
    </source>
</evidence>
<proteinExistence type="inferred from homology"/>
<dbReference type="Gene3D" id="1.20.910.10">
    <property type="entry name" value="Heme oxygenase-like"/>
    <property type="match status" value="1"/>
</dbReference>
<comment type="pathway">
    <text evidence="1 2">Cofactor biosynthesis; thiamine diphosphate biosynthesis.</text>
</comment>
<keyword evidence="5" id="KW-1185">Reference proteome</keyword>
<reference evidence="4 5" key="1">
    <citation type="submission" date="2020-08" db="EMBL/GenBank/DDBJ databases">
        <title>Sequencing the genomes of 1000 actinobacteria strains.</title>
        <authorList>
            <person name="Klenk H.-P."/>
        </authorList>
    </citation>
    <scope>NUCLEOTIDE SEQUENCE [LARGE SCALE GENOMIC DNA]</scope>
    <source>
        <strain evidence="4 5">DSM 105498</strain>
    </source>
</reference>